<reference evidence="2 3" key="1">
    <citation type="submission" date="2019-01" db="EMBL/GenBank/DDBJ databases">
        <title>Draft genome sequences of three monokaryotic isolates of the white-rot basidiomycete fungus Dichomitus squalens.</title>
        <authorList>
            <consortium name="DOE Joint Genome Institute"/>
            <person name="Lopez S.C."/>
            <person name="Andreopoulos B."/>
            <person name="Pangilinan J."/>
            <person name="Lipzen A."/>
            <person name="Riley R."/>
            <person name="Ahrendt S."/>
            <person name="Ng V."/>
            <person name="Barry K."/>
            <person name="Daum C."/>
            <person name="Grigoriev I.V."/>
            <person name="Hilden K.S."/>
            <person name="Makela M.R."/>
            <person name="de Vries R.P."/>
        </authorList>
    </citation>
    <scope>NUCLEOTIDE SEQUENCE [LARGE SCALE GENOMIC DNA]</scope>
    <source>
        <strain evidence="2 3">CBS 464.89</strain>
    </source>
</reference>
<dbReference type="EMBL" id="ML145118">
    <property type="protein sequence ID" value="TBU58976.1"/>
    <property type="molecule type" value="Genomic_DNA"/>
</dbReference>
<name>A0A4Q9PWW5_9APHY</name>
<protein>
    <submittedName>
        <fullName evidence="2">Uncharacterized protein</fullName>
    </submittedName>
</protein>
<feature type="transmembrane region" description="Helical" evidence="1">
    <location>
        <begin position="48"/>
        <end position="67"/>
    </location>
</feature>
<keyword evidence="1" id="KW-1133">Transmembrane helix</keyword>
<keyword evidence="1" id="KW-0472">Membrane</keyword>
<evidence type="ECO:0000313" key="2">
    <source>
        <dbReference type="EMBL" id="TBU58976.1"/>
    </source>
</evidence>
<organism evidence="2 3">
    <name type="scientific">Dichomitus squalens</name>
    <dbReference type="NCBI Taxonomy" id="114155"/>
    <lineage>
        <taxon>Eukaryota</taxon>
        <taxon>Fungi</taxon>
        <taxon>Dikarya</taxon>
        <taxon>Basidiomycota</taxon>
        <taxon>Agaricomycotina</taxon>
        <taxon>Agaricomycetes</taxon>
        <taxon>Polyporales</taxon>
        <taxon>Polyporaceae</taxon>
        <taxon>Dichomitus</taxon>
    </lineage>
</organism>
<feature type="transmembrane region" description="Helical" evidence="1">
    <location>
        <begin position="12"/>
        <end position="33"/>
    </location>
</feature>
<keyword evidence="1" id="KW-0812">Transmembrane</keyword>
<evidence type="ECO:0000256" key="1">
    <source>
        <dbReference type="SAM" id="Phobius"/>
    </source>
</evidence>
<accession>A0A4Q9PWW5</accession>
<gene>
    <name evidence="2" type="ORF">BD310DRAFT_434238</name>
</gene>
<evidence type="ECO:0000313" key="3">
    <source>
        <dbReference type="Proteomes" id="UP000292082"/>
    </source>
</evidence>
<dbReference type="Proteomes" id="UP000292082">
    <property type="component" value="Unassembled WGS sequence"/>
</dbReference>
<keyword evidence="3" id="KW-1185">Reference proteome</keyword>
<proteinExistence type="predicted"/>
<sequence>MPTACQKPHVMQVYLVACSTRPSYLFAVARVYIDYELSLSYCPVRGEFFAAIVALGYMHMYTTSTFASRRLCPWRRDHYFVMPK</sequence>
<dbReference type="AlphaFoldDB" id="A0A4Q9PWW5"/>